<proteinExistence type="predicted"/>
<reference evidence="1 2" key="1">
    <citation type="journal article" date="2012" name="Science">
        <title>The Paleozoic origin of enzymatic lignin decomposition reconstructed from 31 fungal genomes.</title>
        <authorList>
            <person name="Floudas D."/>
            <person name="Binder M."/>
            <person name="Riley R."/>
            <person name="Barry K."/>
            <person name="Blanchette R.A."/>
            <person name="Henrissat B."/>
            <person name="Martinez A.T."/>
            <person name="Otillar R."/>
            <person name="Spatafora J.W."/>
            <person name="Yadav J.S."/>
            <person name="Aerts A."/>
            <person name="Benoit I."/>
            <person name="Boyd A."/>
            <person name="Carlson A."/>
            <person name="Copeland A."/>
            <person name="Coutinho P.M."/>
            <person name="de Vries R.P."/>
            <person name="Ferreira P."/>
            <person name="Findley K."/>
            <person name="Foster B."/>
            <person name="Gaskell J."/>
            <person name="Glotzer D."/>
            <person name="Gorecki P."/>
            <person name="Heitman J."/>
            <person name="Hesse C."/>
            <person name="Hori C."/>
            <person name="Igarashi K."/>
            <person name="Jurgens J.A."/>
            <person name="Kallen N."/>
            <person name="Kersten P."/>
            <person name="Kohler A."/>
            <person name="Kuees U."/>
            <person name="Kumar T.K.A."/>
            <person name="Kuo A."/>
            <person name="LaButti K."/>
            <person name="Larrondo L.F."/>
            <person name="Lindquist E."/>
            <person name="Ling A."/>
            <person name="Lombard V."/>
            <person name="Lucas S."/>
            <person name="Lundell T."/>
            <person name="Martin R."/>
            <person name="McLaughlin D.J."/>
            <person name="Morgenstern I."/>
            <person name="Morin E."/>
            <person name="Murat C."/>
            <person name="Nagy L.G."/>
            <person name="Nolan M."/>
            <person name="Ohm R.A."/>
            <person name="Patyshakuliyeva A."/>
            <person name="Rokas A."/>
            <person name="Ruiz-Duenas F.J."/>
            <person name="Sabat G."/>
            <person name="Salamov A."/>
            <person name="Samejima M."/>
            <person name="Schmutz J."/>
            <person name="Slot J.C."/>
            <person name="St John F."/>
            <person name="Stenlid J."/>
            <person name="Sun H."/>
            <person name="Sun S."/>
            <person name="Syed K."/>
            <person name="Tsang A."/>
            <person name="Wiebenga A."/>
            <person name="Young D."/>
            <person name="Pisabarro A."/>
            <person name="Eastwood D.C."/>
            <person name="Martin F."/>
            <person name="Cullen D."/>
            <person name="Grigoriev I.V."/>
            <person name="Hibbett D.S."/>
        </authorList>
    </citation>
    <scope>NUCLEOTIDE SEQUENCE</scope>
    <source>
        <strain evidence="2">FP-58527</strain>
    </source>
</reference>
<organism evidence="1 2">
    <name type="scientific">Fomitopsis schrenkii</name>
    <name type="common">Brown rot fungus</name>
    <dbReference type="NCBI Taxonomy" id="2126942"/>
    <lineage>
        <taxon>Eukaryota</taxon>
        <taxon>Fungi</taxon>
        <taxon>Dikarya</taxon>
        <taxon>Basidiomycota</taxon>
        <taxon>Agaricomycotina</taxon>
        <taxon>Agaricomycetes</taxon>
        <taxon>Polyporales</taxon>
        <taxon>Fomitopsis</taxon>
    </lineage>
</organism>
<dbReference type="OrthoDB" id="3223416at2759"/>
<accession>S8DVK7</accession>
<dbReference type="AlphaFoldDB" id="S8DVK7"/>
<keyword evidence="2" id="KW-1185">Reference proteome</keyword>
<protein>
    <submittedName>
        <fullName evidence="1">Uncharacterized protein</fullName>
    </submittedName>
</protein>
<evidence type="ECO:0000313" key="1">
    <source>
        <dbReference type="EMBL" id="EPS96657.1"/>
    </source>
</evidence>
<dbReference type="HOGENOM" id="CLU_2176980_0_0_1"/>
<dbReference type="eggNOG" id="ENOG502S6HE">
    <property type="taxonomic scope" value="Eukaryota"/>
</dbReference>
<name>S8DVK7_FOMSC</name>
<gene>
    <name evidence="1" type="ORF">FOMPIDRAFT_1082047</name>
</gene>
<dbReference type="InParanoid" id="S8DVK7"/>
<feature type="non-terminal residue" evidence="1">
    <location>
        <position position="1"/>
    </location>
</feature>
<sequence length="110" mass="11287">PSPPGVTTVPLGNLANATYAIFPPNFYPSVHTAPHPQWVVFTSGLAVITLPNNTGSAYVLGGSDGITIMVDTVGTGHNTSYPLDTDTTALLIPFEDGVIPAHSVVADGPC</sequence>
<evidence type="ECO:0000313" key="2">
    <source>
        <dbReference type="Proteomes" id="UP000015241"/>
    </source>
</evidence>
<feature type="non-terminal residue" evidence="1">
    <location>
        <position position="110"/>
    </location>
</feature>
<dbReference type="EMBL" id="KE504185">
    <property type="protein sequence ID" value="EPS96657.1"/>
    <property type="molecule type" value="Genomic_DNA"/>
</dbReference>
<dbReference type="Proteomes" id="UP000015241">
    <property type="component" value="Unassembled WGS sequence"/>
</dbReference>